<evidence type="ECO:0000313" key="1">
    <source>
        <dbReference type="EMBL" id="KIM60892.1"/>
    </source>
</evidence>
<organism evidence="1 2">
    <name type="scientific">Scleroderma citrinum Foug A</name>
    <dbReference type="NCBI Taxonomy" id="1036808"/>
    <lineage>
        <taxon>Eukaryota</taxon>
        <taxon>Fungi</taxon>
        <taxon>Dikarya</taxon>
        <taxon>Basidiomycota</taxon>
        <taxon>Agaricomycotina</taxon>
        <taxon>Agaricomycetes</taxon>
        <taxon>Agaricomycetidae</taxon>
        <taxon>Boletales</taxon>
        <taxon>Sclerodermatineae</taxon>
        <taxon>Sclerodermataceae</taxon>
        <taxon>Scleroderma</taxon>
    </lineage>
</organism>
<dbReference type="OrthoDB" id="3364670at2759"/>
<reference evidence="2" key="2">
    <citation type="submission" date="2015-01" db="EMBL/GenBank/DDBJ databases">
        <title>Evolutionary Origins and Diversification of the Mycorrhizal Mutualists.</title>
        <authorList>
            <consortium name="DOE Joint Genome Institute"/>
            <consortium name="Mycorrhizal Genomics Consortium"/>
            <person name="Kohler A."/>
            <person name="Kuo A."/>
            <person name="Nagy L.G."/>
            <person name="Floudas D."/>
            <person name="Copeland A."/>
            <person name="Barry K.W."/>
            <person name="Cichocki N."/>
            <person name="Veneault-Fourrey C."/>
            <person name="LaButti K."/>
            <person name="Lindquist E.A."/>
            <person name="Lipzen A."/>
            <person name="Lundell T."/>
            <person name="Morin E."/>
            <person name="Murat C."/>
            <person name="Riley R."/>
            <person name="Ohm R."/>
            <person name="Sun H."/>
            <person name="Tunlid A."/>
            <person name="Henrissat B."/>
            <person name="Grigoriev I.V."/>
            <person name="Hibbett D.S."/>
            <person name="Martin F."/>
        </authorList>
    </citation>
    <scope>NUCLEOTIDE SEQUENCE [LARGE SCALE GENOMIC DNA]</scope>
    <source>
        <strain evidence="2">Foug A</strain>
    </source>
</reference>
<dbReference type="HOGENOM" id="CLU_781107_0_0_1"/>
<protein>
    <submittedName>
        <fullName evidence="1">Uncharacterized protein</fullName>
    </submittedName>
</protein>
<dbReference type="EMBL" id="KN822057">
    <property type="protein sequence ID" value="KIM60892.1"/>
    <property type="molecule type" value="Genomic_DNA"/>
</dbReference>
<dbReference type="InParanoid" id="A0A0C3A7Q3"/>
<dbReference type="Proteomes" id="UP000053989">
    <property type="component" value="Unassembled WGS sequence"/>
</dbReference>
<accession>A0A0C3A7Q3</accession>
<reference evidence="1 2" key="1">
    <citation type="submission" date="2014-04" db="EMBL/GenBank/DDBJ databases">
        <authorList>
            <consortium name="DOE Joint Genome Institute"/>
            <person name="Kuo A."/>
            <person name="Kohler A."/>
            <person name="Nagy L.G."/>
            <person name="Floudas D."/>
            <person name="Copeland A."/>
            <person name="Barry K.W."/>
            <person name="Cichocki N."/>
            <person name="Veneault-Fourrey C."/>
            <person name="LaButti K."/>
            <person name="Lindquist E.A."/>
            <person name="Lipzen A."/>
            <person name="Lundell T."/>
            <person name="Morin E."/>
            <person name="Murat C."/>
            <person name="Sun H."/>
            <person name="Tunlid A."/>
            <person name="Henrissat B."/>
            <person name="Grigoriev I.V."/>
            <person name="Hibbett D.S."/>
            <person name="Martin F."/>
            <person name="Nordberg H.P."/>
            <person name="Cantor M.N."/>
            <person name="Hua S.X."/>
        </authorList>
    </citation>
    <scope>NUCLEOTIDE SEQUENCE [LARGE SCALE GENOMIC DNA]</scope>
    <source>
        <strain evidence="1 2">Foug A</strain>
    </source>
</reference>
<dbReference type="STRING" id="1036808.A0A0C3A7Q3"/>
<gene>
    <name evidence="1" type="ORF">SCLCIDRAFT_26247</name>
</gene>
<dbReference type="AlphaFoldDB" id="A0A0C3A7Q3"/>
<keyword evidence="2" id="KW-1185">Reference proteome</keyword>
<evidence type="ECO:0000313" key="2">
    <source>
        <dbReference type="Proteomes" id="UP000053989"/>
    </source>
</evidence>
<proteinExistence type="predicted"/>
<sequence length="355" mass="39224">MQLKFMSDTLSLDAPARQKKELDTVLVLQSDLEASDRALQAAWTIIEKDATQDTLEALQSLEHSHDRLLTKVDTLYASLNIQDRFPELHGVNLEFICTLLLARDLKINIRKRAIGSFFEWDKLDRAVGGKQKTLGMKLHQQTHKAIAKCQPALMSAICKFNTYCEHLAGLYDPSSGIPLPSPLPTKLAELCNDQSLLQDIWVTPSISEIPRWLEDIDNNVALALRLTTCAGGMDASCVPLNSPSDGLKILCTPTPLELQWLPPVVCTVDGLSEEVSALPLADLDAAESLLDPNEIALTDLLKDVEADPRTNEDTLGDNEDQSPAHSINFIWELPFISSFVSIHSHLDIFSSGPHK</sequence>
<name>A0A0C3A7Q3_9AGAM</name>